<organism evidence="1 2">
    <name type="scientific">Bacillus pseudomycoides</name>
    <dbReference type="NCBI Taxonomy" id="64104"/>
    <lineage>
        <taxon>Bacteria</taxon>
        <taxon>Bacillati</taxon>
        <taxon>Bacillota</taxon>
        <taxon>Bacilli</taxon>
        <taxon>Bacillales</taxon>
        <taxon>Bacillaceae</taxon>
        <taxon>Bacillus</taxon>
        <taxon>Bacillus cereus group</taxon>
    </lineage>
</organism>
<sequence>MANKRTRKKIAKKQDVRVLERKYTKKQIKQLKSHDRAKLVKKEKENIRKRDNYQLFRSLGFSSKESNRMKNWSQSRITDFLNEYSTQYLLVVYKDVTEETDSEALDIIKYRTKRRSRKSIETSILGWLDQDINQGYIGGYKMETGNKEEIAFHQKAFHFQKYLQAYYGQGKQLKPLLNLLENMMVLLYTVDDKDDFVEDLVSNLRDLPYPEAHANAEYIEENFTIDRSNRHF</sequence>
<name>A0AA91VBT2_9BACI</name>
<dbReference type="AlphaFoldDB" id="A0AA91VBT2"/>
<gene>
    <name evidence="1" type="ORF">CON65_12540</name>
</gene>
<protein>
    <submittedName>
        <fullName evidence="1">Cytoplasmic protein</fullName>
    </submittedName>
</protein>
<evidence type="ECO:0000313" key="2">
    <source>
        <dbReference type="Proteomes" id="UP000221020"/>
    </source>
</evidence>
<accession>A0AA91VBT2</accession>
<evidence type="ECO:0000313" key="1">
    <source>
        <dbReference type="EMBL" id="PED82305.1"/>
    </source>
</evidence>
<dbReference type="RefSeq" id="WP_097963215.1">
    <property type="nucleotide sequence ID" value="NZ_NVOR01000038.1"/>
</dbReference>
<proteinExistence type="predicted"/>
<dbReference type="EMBL" id="NVOR01000038">
    <property type="protein sequence ID" value="PED82305.1"/>
    <property type="molecule type" value="Genomic_DNA"/>
</dbReference>
<dbReference type="Proteomes" id="UP000221020">
    <property type="component" value="Unassembled WGS sequence"/>
</dbReference>
<reference evidence="1 2" key="1">
    <citation type="submission" date="2017-09" db="EMBL/GenBank/DDBJ databases">
        <title>Large-scale bioinformatics analysis of Bacillus genomes uncovers conserved roles of natural products in bacterial physiology.</title>
        <authorList>
            <consortium name="Agbiome Team Llc"/>
            <person name="Bleich R.M."/>
            <person name="Grubbs K.J."/>
            <person name="Santa Maria K.C."/>
            <person name="Allen S.E."/>
            <person name="Farag S."/>
            <person name="Shank E.A."/>
            <person name="Bowers A."/>
        </authorList>
    </citation>
    <scope>NUCLEOTIDE SEQUENCE [LARGE SCALE GENOMIC DNA]</scope>
    <source>
        <strain evidence="1 2">AFS092012</strain>
    </source>
</reference>
<comment type="caution">
    <text evidence="1">The sequence shown here is derived from an EMBL/GenBank/DDBJ whole genome shotgun (WGS) entry which is preliminary data.</text>
</comment>